<accession>A0A1W1YPK2</accession>
<dbReference type="NCBIfam" id="TIGR02937">
    <property type="entry name" value="sigma70-ECF"/>
    <property type="match status" value="1"/>
</dbReference>
<dbReference type="EMBL" id="FWXT01000001">
    <property type="protein sequence ID" value="SMC38089.1"/>
    <property type="molecule type" value="Genomic_DNA"/>
</dbReference>
<dbReference type="PANTHER" id="PTHR43133:SF46">
    <property type="entry name" value="RNA POLYMERASE SIGMA-70 FACTOR ECF SUBFAMILY"/>
    <property type="match status" value="1"/>
</dbReference>
<evidence type="ECO:0000313" key="8">
    <source>
        <dbReference type="Proteomes" id="UP000192756"/>
    </source>
</evidence>
<keyword evidence="3" id="KW-0731">Sigma factor</keyword>
<evidence type="ECO:0000256" key="4">
    <source>
        <dbReference type="ARBA" id="ARBA00023163"/>
    </source>
</evidence>
<proteinExistence type="inferred from homology"/>
<dbReference type="InterPro" id="IPR013325">
    <property type="entry name" value="RNA_pol_sigma_r2"/>
</dbReference>
<evidence type="ECO:0000259" key="6">
    <source>
        <dbReference type="Pfam" id="PF08281"/>
    </source>
</evidence>
<dbReference type="InterPro" id="IPR036388">
    <property type="entry name" value="WH-like_DNA-bd_sf"/>
</dbReference>
<dbReference type="CDD" id="cd06171">
    <property type="entry name" value="Sigma70_r4"/>
    <property type="match status" value="1"/>
</dbReference>
<keyword evidence="8" id="KW-1185">Reference proteome</keyword>
<protein>
    <submittedName>
        <fullName evidence="7">RNA polymerase sigma-70 factor, ECF subfamily</fullName>
    </submittedName>
</protein>
<dbReference type="InterPro" id="IPR013324">
    <property type="entry name" value="RNA_pol_sigma_r3/r4-like"/>
</dbReference>
<dbReference type="GO" id="GO:0006352">
    <property type="term" value="P:DNA-templated transcription initiation"/>
    <property type="evidence" value="ECO:0007669"/>
    <property type="project" value="InterPro"/>
</dbReference>
<feature type="domain" description="RNA polymerase sigma-70 region 2" evidence="5">
    <location>
        <begin position="58"/>
        <end position="124"/>
    </location>
</feature>
<dbReference type="InterPro" id="IPR014284">
    <property type="entry name" value="RNA_pol_sigma-70_dom"/>
</dbReference>
<evidence type="ECO:0000256" key="2">
    <source>
        <dbReference type="ARBA" id="ARBA00023015"/>
    </source>
</evidence>
<keyword evidence="4" id="KW-0804">Transcription</keyword>
<evidence type="ECO:0000313" key="7">
    <source>
        <dbReference type="EMBL" id="SMC38089.1"/>
    </source>
</evidence>
<keyword evidence="2" id="KW-0805">Transcription regulation</keyword>
<reference evidence="8" key="1">
    <citation type="submission" date="2017-04" db="EMBL/GenBank/DDBJ databases">
        <authorList>
            <person name="Varghese N."/>
            <person name="Submissions S."/>
        </authorList>
    </citation>
    <scope>NUCLEOTIDE SEQUENCE [LARGE SCALE GENOMIC DNA]</scope>
    <source>
        <strain evidence="8">DSM 12126</strain>
    </source>
</reference>
<dbReference type="InterPro" id="IPR039425">
    <property type="entry name" value="RNA_pol_sigma-70-like"/>
</dbReference>
<dbReference type="Pfam" id="PF08281">
    <property type="entry name" value="Sigma70_r4_2"/>
    <property type="match status" value="1"/>
</dbReference>
<feature type="domain" description="RNA polymerase sigma factor 70 region 4 type 2" evidence="6">
    <location>
        <begin position="155"/>
        <end position="206"/>
    </location>
</feature>
<dbReference type="Proteomes" id="UP000192756">
    <property type="component" value="Unassembled WGS sequence"/>
</dbReference>
<dbReference type="InterPro" id="IPR014327">
    <property type="entry name" value="RNA_pol_sigma70_bacteroid"/>
</dbReference>
<evidence type="ECO:0000259" key="5">
    <source>
        <dbReference type="Pfam" id="PF04542"/>
    </source>
</evidence>
<evidence type="ECO:0000256" key="1">
    <source>
        <dbReference type="ARBA" id="ARBA00010641"/>
    </source>
</evidence>
<dbReference type="InterPro" id="IPR007627">
    <property type="entry name" value="RNA_pol_sigma70_r2"/>
</dbReference>
<dbReference type="SUPFAM" id="SSF88946">
    <property type="entry name" value="Sigma2 domain of RNA polymerase sigma factors"/>
    <property type="match status" value="1"/>
</dbReference>
<dbReference type="Gene3D" id="1.10.10.10">
    <property type="entry name" value="Winged helix-like DNA-binding domain superfamily/Winged helix DNA-binding domain"/>
    <property type="match status" value="1"/>
</dbReference>
<dbReference type="NCBIfam" id="TIGR02985">
    <property type="entry name" value="Sig70_bacteroi1"/>
    <property type="match status" value="1"/>
</dbReference>
<gene>
    <name evidence="7" type="ORF">SAMN04488524_0092</name>
</gene>
<dbReference type="InterPro" id="IPR013249">
    <property type="entry name" value="RNA_pol_sigma70_r4_t2"/>
</dbReference>
<dbReference type="GO" id="GO:0016987">
    <property type="term" value="F:sigma factor activity"/>
    <property type="evidence" value="ECO:0007669"/>
    <property type="project" value="UniProtKB-KW"/>
</dbReference>
<dbReference type="AlphaFoldDB" id="A0A1W1YPK2"/>
<organism evidence="7 8">
    <name type="scientific">Pedobacter africanus</name>
    <dbReference type="NCBI Taxonomy" id="151894"/>
    <lineage>
        <taxon>Bacteria</taxon>
        <taxon>Pseudomonadati</taxon>
        <taxon>Bacteroidota</taxon>
        <taxon>Sphingobacteriia</taxon>
        <taxon>Sphingobacteriales</taxon>
        <taxon>Sphingobacteriaceae</taxon>
        <taxon>Pedobacter</taxon>
    </lineage>
</organism>
<name>A0A1W1YPK2_9SPHI</name>
<dbReference type="Gene3D" id="1.10.1740.10">
    <property type="match status" value="1"/>
</dbReference>
<evidence type="ECO:0000256" key="3">
    <source>
        <dbReference type="ARBA" id="ARBA00023082"/>
    </source>
</evidence>
<dbReference type="STRING" id="151894.SAMN04488524_0092"/>
<dbReference type="GO" id="GO:0003677">
    <property type="term" value="F:DNA binding"/>
    <property type="evidence" value="ECO:0007669"/>
    <property type="project" value="InterPro"/>
</dbReference>
<dbReference type="Pfam" id="PF04542">
    <property type="entry name" value="Sigma70_r2"/>
    <property type="match status" value="1"/>
</dbReference>
<dbReference type="SUPFAM" id="SSF88659">
    <property type="entry name" value="Sigma3 and sigma4 domains of RNA polymerase sigma factors"/>
    <property type="match status" value="1"/>
</dbReference>
<dbReference type="PANTHER" id="PTHR43133">
    <property type="entry name" value="RNA POLYMERASE ECF-TYPE SIGMA FACTO"/>
    <property type="match status" value="1"/>
</dbReference>
<comment type="similarity">
    <text evidence="1">Belongs to the sigma-70 factor family. ECF subfamily.</text>
</comment>
<sequence length="226" mass="26377">MFVVLAYTNVYYEQERFSSCFPYILAKFALRMEDYSELSDEELADLLRSGDEPAFTVIYHRYWRLMYAHIYKMLRDEDEAKDLLQDLFSGLWINHAGFPEKVNLSGYLYVSARNKVLNLIRKQKYRDDYLGSLATFANEASNATLDLLNERDLMEAIEREIRNLPPRMRQVFEMSRKENLSHKEIAARLGTSDETVKKQINKSLKQIKLGLKDAGTTALALLLLLR</sequence>